<feature type="compositionally biased region" description="Polar residues" evidence="1">
    <location>
        <begin position="203"/>
        <end position="215"/>
    </location>
</feature>
<evidence type="ECO:0000313" key="3">
    <source>
        <dbReference type="EMBL" id="JAT20862.1"/>
    </source>
</evidence>
<dbReference type="AlphaFoldDB" id="A0A1B6LAX4"/>
<feature type="non-terminal residue" evidence="3">
    <location>
        <position position="323"/>
    </location>
</feature>
<reference evidence="3" key="1">
    <citation type="submission" date="2015-11" db="EMBL/GenBank/DDBJ databases">
        <title>De novo transcriptome assembly of four potential Pierce s Disease insect vectors from Arizona vineyards.</title>
        <authorList>
            <person name="Tassone E.E."/>
        </authorList>
    </citation>
    <scope>NUCLEOTIDE SEQUENCE</scope>
</reference>
<proteinExistence type="predicted"/>
<organism evidence="3">
    <name type="scientific">Graphocephala atropunctata</name>
    <dbReference type="NCBI Taxonomy" id="36148"/>
    <lineage>
        <taxon>Eukaryota</taxon>
        <taxon>Metazoa</taxon>
        <taxon>Ecdysozoa</taxon>
        <taxon>Arthropoda</taxon>
        <taxon>Hexapoda</taxon>
        <taxon>Insecta</taxon>
        <taxon>Pterygota</taxon>
        <taxon>Neoptera</taxon>
        <taxon>Paraneoptera</taxon>
        <taxon>Hemiptera</taxon>
        <taxon>Auchenorrhyncha</taxon>
        <taxon>Membracoidea</taxon>
        <taxon>Cicadellidae</taxon>
        <taxon>Cicadellinae</taxon>
        <taxon>Cicadellini</taxon>
        <taxon>Graphocephala</taxon>
    </lineage>
</organism>
<keyword evidence="2" id="KW-0472">Membrane</keyword>
<dbReference type="EMBL" id="GEBQ01019115">
    <property type="protein sequence ID" value="JAT20862.1"/>
    <property type="molecule type" value="Transcribed_RNA"/>
</dbReference>
<feature type="region of interest" description="Disordered" evidence="1">
    <location>
        <begin position="188"/>
        <end position="217"/>
    </location>
</feature>
<accession>A0A1B6LAX4</accession>
<feature type="transmembrane region" description="Helical" evidence="2">
    <location>
        <begin position="31"/>
        <end position="53"/>
    </location>
</feature>
<evidence type="ECO:0000256" key="1">
    <source>
        <dbReference type="SAM" id="MobiDB-lite"/>
    </source>
</evidence>
<keyword evidence="2" id="KW-1133">Transmembrane helix</keyword>
<feature type="region of interest" description="Disordered" evidence="1">
    <location>
        <begin position="115"/>
        <end position="146"/>
    </location>
</feature>
<name>A0A1B6LAX4_9HEMI</name>
<protein>
    <submittedName>
        <fullName evidence="3">Uncharacterized protein</fullName>
    </submittedName>
</protein>
<keyword evidence="2" id="KW-0812">Transmembrane</keyword>
<sequence length="323" mass="36020">MDYDLRRFNDSGLSIKVESLSRTNFEDTITMMLYVFIFIVAVLAGIVICTSILKRLGYVHNPTPPTLPLANECRCRSARTTDNADETDNPPAQEHQLTGMAMACRDFFNDPFPANSSKKVGPAEDNEPTAETSQNIPAGDLPSTESMEDINLDSEEEENIYQNIPFPKKNSANSASIPVCRPTSKFVTFSKPSKRGHRKTPLVGSSPSLNTNTPSKLRPLPHSAIDLSLITPNTPQQLNSFQQMPVGASRLIFHRHNNIATRDTNLTVASTSGHVFTSEEHMETSVIYCPHYNTYFRFYESDTDDPNMPDSSDFSDHMYDNQG</sequence>
<evidence type="ECO:0000256" key="2">
    <source>
        <dbReference type="SAM" id="Phobius"/>
    </source>
</evidence>
<gene>
    <name evidence="3" type="ORF">g.15887</name>
</gene>